<organism evidence="1 2">
    <name type="scientific">Chara braunii</name>
    <name type="common">Braun's stonewort</name>
    <dbReference type="NCBI Taxonomy" id="69332"/>
    <lineage>
        <taxon>Eukaryota</taxon>
        <taxon>Viridiplantae</taxon>
        <taxon>Streptophyta</taxon>
        <taxon>Charophyceae</taxon>
        <taxon>Charales</taxon>
        <taxon>Characeae</taxon>
        <taxon>Chara</taxon>
    </lineage>
</organism>
<gene>
    <name evidence="1" type="ORF">CBR_g8365</name>
</gene>
<proteinExistence type="predicted"/>
<evidence type="ECO:0000313" key="2">
    <source>
        <dbReference type="Proteomes" id="UP000265515"/>
    </source>
</evidence>
<dbReference type="AlphaFoldDB" id="A0A388KLY9"/>
<comment type="caution">
    <text evidence="1">The sequence shown here is derived from an EMBL/GenBank/DDBJ whole genome shotgun (WGS) entry which is preliminary data.</text>
</comment>
<sequence>MFDTKAVPNMNAMNPFTEECTLRTNPVQAFPQELFFLLRTTQLLRGLTAGMAVEWSIVDNWCPLAKQVLLQG</sequence>
<keyword evidence="2" id="KW-1185">Reference proteome</keyword>
<evidence type="ECO:0000313" key="1">
    <source>
        <dbReference type="EMBL" id="GBG71066.1"/>
    </source>
</evidence>
<name>A0A388KLY9_CHABU</name>
<dbReference type="EMBL" id="BFEA01000140">
    <property type="protein sequence ID" value="GBG71066.1"/>
    <property type="molecule type" value="Genomic_DNA"/>
</dbReference>
<dbReference type="STRING" id="69332.A0A388KLY9"/>
<dbReference type="Proteomes" id="UP000265515">
    <property type="component" value="Unassembled WGS sequence"/>
</dbReference>
<dbReference type="Gramene" id="GBG71066">
    <property type="protein sequence ID" value="GBG71066"/>
    <property type="gene ID" value="CBR_g8365"/>
</dbReference>
<protein>
    <submittedName>
        <fullName evidence="1">Uncharacterized protein</fullName>
    </submittedName>
</protein>
<accession>A0A388KLY9</accession>
<reference evidence="1 2" key="1">
    <citation type="journal article" date="2018" name="Cell">
        <title>The Chara Genome: Secondary Complexity and Implications for Plant Terrestrialization.</title>
        <authorList>
            <person name="Nishiyama T."/>
            <person name="Sakayama H."/>
            <person name="Vries J.D."/>
            <person name="Buschmann H."/>
            <person name="Saint-Marcoux D."/>
            <person name="Ullrich K.K."/>
            <person name="Haas F.B."/>
            <person name="Vanderstraeten L."/>
            <person name="Becker D."/>
            <person name="Lang D."/>
            <person name="Vosolsobe S."/>
            <person name="Rombauts S."/>
            <person name="Wilhelmsson P.K.I."/>
            <person name="Janitza P."/>
            <person name="Kern R."/>
            <person name="Heyl A."/>
            <person name="Rumpler F."/>
            <person name="Villalobos L.I.A.C."/>
            <person name="Clay J.M."/>
            <person name="Skokan R."/>
            <person name="Toyoda A."/>
            <person name="Suzuki Y."/>
            <person name="Kagoshima H."/>
            <person name="Schijlen E."/>
            <person name="Tajeshwar N."/>
            <person name="Catarino B."/>
            <person name="Hetherington A.J."/>
            <person name="Saltykova A."/>
            <person name="Bonnot C."/>
            <person name="Breuninger H."/>
            <person name="Symeonidi A."/>
            <person name="Radhakrishnan G.V."/>
            <person name="Van Nieuwerburgh F."/>
            <person name="Deforce D."/>
            <person name="Chang C."/>
            <person name="Karol K.G."/>
            <person name="Hedrich R."/>
            <person name="Ulvskov P."/>
            <person name="Glockner G."/>
            <person name="Delwiche C.F."/>
            <person name="Petrasek J."/>
            <person name="Van de Peer Y."/>
            <person name="Friml J."/>
            <person name="Beilby M."/>
            <person name="Dolan L."/>
            <person name="Kohara Y."/>
            <person name="Sugano S."/>
            <person name="Fujiyama A."/>
            <person name="Delaux P.-M."/>
            <person name="Quint M."/>
            <person name="TheiBen G."/>
            <person name="Hagemann M."/>
            <person name="Harholt J."/>
            <person name="Dunand C."/>
            <person name="Zachgo S."/>
            <person name="Langdale J."/>
            <person name="Maumus F."/>
            <person name="Straeten D.V.D."/>
            <person name="Gould S.B."/>
            <person name="Rensing S.A."/>
        </authorList>
    </citation>
    <scope>NUCLEOTIDE SEQUENCE [LARGE SCALE GENOMIC DNA]</scope>
    <source>
        <strain evidence="1 2">S276</strain>
    </source>
</reference>